<keyword evidence="2" id="KW-0479">Metal-binding</keyword>
<dbReference type="PANTHER" id="PTHR30471">
    <property type="entry name" value="DNA REPAIR PROTEIN RADC"/>
    <property type="match status" value="1"/>
</dbReference>
<dbReference type="Gene3D" id="3.40.140.10">
    <property type="entry name" value="Cytidine Deaminase, domain 2"/>
    <property type="match status" value="1"/>
</dbReference>
<dbReference type="PROSITE" id="PS50249">
    <property type="entry name" value="MPN"/>
    <property type="match status" value="1"/>
</dbReference>
<dbReference type="InterPro" id="IPR001405">
    <property type="entry name" value="UPF0758"/>
</dbReference>
<evidence type="ECO:0000256" key="3">
    <source>
        <dbReference type="ARBA" id="ARBA00022801"/>
    </source>
</evidence>
<dbReference type="Pfam" id="PF04002">
    <property type="entry name" value="RadC"/>
    <property type="match status" value="1"/>
</dbReference>
<keyword evidence="8" id="KW-1185">Reference proteome</keyword>
<dbReference type="Proteomes" id="UP000070560">
    <property type="component" value="Chromosome"/>
</dbReference>
<evidence type="ECO:0000256" key="1">
    <source>
        <dbReference type="ARBA" id="ARBA00022670"/>
    </source>
</evidence>
<gene>
    <name evidence="7" type="ORF">HS1_000952</name>
</gene>
<keyword evidence="1" id="KW-0645">Protease</keyword>
<dbReference type="InterPro" id="IPR037518">
    <property type="entry name" value="MPN"/>
</dbReference>
<dbReference type="GO" id="GO:0046872">
    <property type="term" value="F:metal ion binding"/>
    <property type="evidence" value="ECO:0007669"/>
    <property type="project" value="UniProtKB-KW"/>
</dbReference>
<dbReference type="GO" id="GO:0006508">
    <property type="term" value="P:proteolysis"/>
    <property type="evidence" value="ECO:0007669"/>
    <property type="project" value="UniProtKB-KW"/>
</dbReference>
<feature type="domain" description="MPN" evidence="6">
    <location>
        <begin position="28"/>
        <end position="152"/>
    </location>
</feature>
<keyword evidence="3" id="KW-0378">Hydrolase</keyword>
<dbReference type="InterPro" id="IPR025657">
    <property type="entry name" value="RadC_JAB"/>
</dbReference>
<dbReference type="SUPFAM" id="SSF102712">
    <property type="entry name" value="JAB1/MPN domain"/>
    <property type="match status" value="1"/>
</dbReference>
<accession>A0A7U4THZ6</accession>
<dbReference type="InterPro" id="IPR020891">
    <property type="entry name" value="UPF0758_CS"/>
</dbReference>
<evidence type="ECO:0000259" key="6">
    <source>
        <dbReference type="PROSITE" id="PS50249"/>
    </source>
</evidence>
<name>A0A7U4THZ6_DESA2</name>
<organism evidence="7 8">
    <name type="scientific">Desulfofervidus auxilii</name>
    <dbReference type="NCBI Taxonomy" id="1621989"/>
    <lineage>
        <taxon>Bacteria</taxon>
        <taxon>Pseudomonadati</taxon>
        <taxon>Thermodesulfobacteriota</taxon>
        <taxon>Candidatus Desulfofervidia</taxon>
        <taxon>Candidatus Desulfofervidales</taxon>
        <taxon>Candidatus Desulfofervidaceae</taxon>
        <taxon>Candidatus Desulfofervidus</taxon>
    </lineage>
</organism>
<evidence type="ECO:0000256" key="4">
    <source>
        <dbReference type="ARBA" id="ARBA00022833"/>
    </source>
</evidence>
<evidence type="ECO:0000313" key="7">
    <source>
        <dbReference type="EMBL" id="AMM40756.1"/>
    </source>
</evidence>
<dbReference type="PANTHER" id="PTHR30471:SF3">
    <property type="entry name" value="UPF0758 PROTEIN YEES-RELATED"/>
    <property type="match status" value="1"/>
</dbReference>
<protein>
    <submittedName>
        <fullName evidence="7">DNA repair protein RadC</fullName>
    </submittedName>
</protein>
<sequence length="152" mass="17405">MSSQQKTIYKCKFKTITLKIREKTPKYKVNSPEATFEFARKIYEQLDDDQEHCTVLFLNSKNQITGFKTIFSGGQNSAQVDPKIIFRNALLFGAVSIILIHNHPSGDVEPSEDDLEMTHKLKLAGEFLNIKVLDHIIISQSDFYSIASHLWK</sequence>
<dbReference type="KEGG" id="daw:HS1_000952"/>
<dbReference type="AlphaFoldDB" id="A0A7U4THZ6"/>
<dbReference type="PROSITE" id="PS01302">
    <property type="entry name" value="UPF0758"/>
    <property type="match status" value="1"/>
</dbReference>
<dbReference type="RefSeq" id="WP_066061683.1">
    <property type="nucleotide sequence ID" value="NZ_CP013015.1"/>
</dbReference>
<evidence type="ECO:0000256" key="5">
    <source>
        <dbReference type="ARBA" id="ARBA00023049"/>
    </source>
</evidence>
<proteinExistence type="predicted"/>
<dbReference type="EMBL" id="CP013015">
    <property type="protein sequence ID" value="AMM40756.1"/>
    <property type="molecule type" value="Genomic_DNA"/>
</dbReference>
<dbReference type="OrthoDB" id="9804482at2"/>
<reference evidence="7 8" key="1">
    <citation type="submission" date="2015-10" db="EMBL/GenBank/DDBJ databases">
        <title>Candidatus Desulfofervidus auxilii, a hydrogenotrophic sulfate-reducing bacterium involved in the thermophilic anaerobic oxidation of methane.</title>
        <authorList>
            <person name="Krukenberg V."/>
            <person name="Richter M."/>
            <person name="Wegener G."/>
        </authorList>
    </citation>
    <scope>NUCLEOTIDE SEQUENCE [LARGE SCALE GENOMIC DNA]</scope>
    <source>
        <strain evidence="7 8">HS1</strain>
    </source>
</reference>
<dbReference type="GO" id="GO:0008237">
    <property type="term" value="F:metallopeptidase activity"/>
    <property type="evidence" value="ECO:0007669"/>
    <property type="project" value="UniProtKB-KW"/>
</dbReference>
<dbReference type="CDD" id="cd08071">
    <property type="entry name" value="MPN_DUF2466"/>
    <property type="match status" value="1"/>
</dbReference>
<keyword evidence="5" id="KW-0482">Metalloprotease</keyword>
<keyword evidence="4" id="KW-0862">Zinc</keyword>
<evidence type="ECO:0000256" key="2">
    <source>
        <dbReference type="ARBA" id="ARBA00022723"/>
    </source>
</evidence>
<evidence type="ECO:0000313" key="8">
    <source>
        <dbReference type="Proteomes" id="UP000070560"/>
    </source>
</evidence>